<sequence>MSLNYLSGIILEAFGNLPNLSYLNLSGNSLSSSIPTRLGNMTTLKFLDLSYNSFSGSLPFEFTRLENLQTLSISFDVNPEIKSSNKNCVSEVRSDVTRSIKYSCDGSLRENAAGYGVSGGLNGEI</sequence>
<reference evidence="2" key="1">
    <citation type="journal article" date="2022" name="Mol. Ecol. Resour.">
        <title>The genomes of chicory, endive, great burdock and yacon provide insights into Asteraceae palaeo-polyploidization history and plant inulin production.</title>
        <authorList>
            <person name="Fan W."/>
            <person name="Wang S."/>
            <person name="Wang H."/>
            <person name="Wang A."/>
            <person name="Jiang F."/>
            <person name="Liu H."/>
            <person name="Zhao H."/>
            <person name="Xu D."/>
            <person name="Zhang Y."/>
        </authorList>
    </citation>
    <scope>NUCLEOTIDE SEQUENCE [LARGE SCALE GENOMIC DNA]</scope>
    <source>
        <strain evidence="2">cv. Punajuju</strain>
    </source>
</reference>
<evidence type="ECO:0000313" key="2">
    <source>
        <dbReference type="Proteomes" id="UP001055811"/>
    </source>
</evidence>
<reference evidence="1 2" key="2">
    <citation type="journal article" date="2022" name="Mol. Ecol. Resour.">
        <title>The genomes of chicory, endive, great burdock and yacon provide insights into Asteraceae paleo-polyploidization history and plant inulin production.</title>
        <authorList>
            <person name="Fan W."/>
            <person name="Wang S."/>
            <person name="Wang H."/>
            <person name="Wang A."/>
            <person name="Jiang F."/>
            <person name="Liu H."/>
            <person name="Zhao H."/>
            <person name="Xu D."/>
            <person name="Zhang Y."/>
        </authorList>
    </citation>
    <scope>NUCLEOTIDE SEQUENCE [LARGE SCALE GENOMIC DNA]</scope>
    <source>
        <strain evidence="2">cv. Punajuju</strain>
        <tissue evidence="1">Leaves</tissue>
    </source>
</reference>
<comment type="caution">
    <text evidence="1">The sequence shown here is derived from an EMBL/GenBank/DDBJ whole genome shotgun (WGS) entry which is preliminary data.</text>
</comment>
<dbReference type="EMBL" id="CM042015">
    <property type="protein sequence ID" value="KAI3711334.1"/>
    <property type="molecule type" value="Genomic_DNA"/>
</dbReference>
<name>A0ACB9AMQ9_CICIN</name>
<proteinExistence type="predicted"/>
<keyword evidence="2" id="KW-1185">Reference proteome</keyword>
<organism evidence="1 2">
    <name type="scientific">Cichorium intybus</name>
    <name type="common">Chicory</name>
    <dbReference type="NCBI Taxonomy" id="13427"/>
    <lineage>
        <taxon>Eukaryota</taxon>
        <taxon>Viridiplantae</taxon>
        <taxon>Streptophyta</taxon>
        <taxon>Embryophyta</taxon>
        <taxon>Tracheophyta</taxon>
        <taxon>Spermatophyta</taxon>
        <taxon>Magnoliopsida</taxon>
        <taxon>eudicotyledons</taxon>
        <taxon>Gunneridae</taxon>
        <taxon>Pentapetalae</taxon>
        <taxon>asterids</taxon>
        <taxon>campanulids</taxon>
        <taxon>Asterales</taxon>
        <taxon>Asteraceae</taxon>
        <taxon>Cichorioideae</taxon>
        <taxon>Cichorieae</taxon>
        <taxon>Cichoriinae</taxon>
        <taxon>Cichorium</taxon>
    </lineage>
</organism>
<evidence type="ECO:0000313" key="1">
    <source>
        <dbReference type="EMBL" id="KAI3711334.1"/>
    </source>
</evidence>
<dbReference type="Proteomes" id="UP001055811">
    <property type="component" value="Linkage Group LG07"/>
</dbReference>
<gene>
    <name evidence="1" type="ORF">L2E82_41341</name>
</gene>
<accession>A0ACB9AMQ9</accession>
<protein>
    <submittedName>
        <fullName evidence="1">Uncharacterized protein</fullName>
    </submittedName>
</protein>